<evidence type="ECO:0000256" key="6">
    <source>
        <dbReference type="SAM" id="Phobius"/>
    </source>
</evidence>
<keyword evidence="6" id="KW-0472">Membrane</keyword>
<evidence type="ECO:0000256" key="3">
    <source>
        <dbReference type="ARBA" id="ARBA00022833"/>
    </source>
</evidence>
<feature type="transmembrane region" description="Helical" evidence="6">
    <location>
        <begin position="195"/>
        <end position="214"/>
    </location>
</feature>
<keyword evidence="9" id="KW-1185">Reference proteome</keyword>
<evidence type="ECO:0000256" key="5">
    <source>
        <dbReference type="SAM" id="MobiDB-lite"/>
    </source>
</evidence>
<feature type="region of interest" description="Disordered" evidence="5">
    <location>
        <begin position="61"/>
        <end position="87"/>
    </location>
</feature>
<dbReference type="PROSITE" id="PS51999">
    <property type="entry name" value="ZF_GRF"/>
    <property type="match status" value="1"/>
</dbReference>
<dbReference type="PANTHER" id="PTHR33248">
    <property type="entry name" value="ZINC ION-BINDING PROTEIN"/>
    <property type="match status" value="1"/>
</dbReference>
<organism evidence="8 9">
    <name type="scientific">Stylosanthes scabra</name>
    <dbReference type="NCBI Taxonomy" id="79078"/>
    <lineage>
        <taxon>Eukaryota</taxon>
        <taxon>Viridiplantae</taxon>
        <taxon>Streptophyta</taxon>
        <taxon>Embryophyta</taxon>
        <taxon>Tracheophyta</taxon>
        <taxon>Spermatophyta</taxon>
        <taxon>Magnoliopsida</taxon>
        <taxon>eudicotyledons</taxon>
        <taxon>Gunneridae</taxon>
        <taxon>Pentapetalae</taxon>
        <taxon>rosids</taxon>
        <taxon>fabids</taxon>
        <taxon>Fabales</taxon>
        <taxon>Fabaceae</taxon>
        <taxon>Papilionoideae</taxon>
        <taxon>50 kb inversion clade</taxon>
        <taxon>dalbergioids sensu lato</taxon>
        <taxon>Dalbergieae</taxon>
        <taxon>Pterocarpus clade</taxon>
        <taxon>Stylosanthes</taxon>
    </lineage>
</organism>
<proteinExistence type="predicted"/>
<dbReference type="Proteomes" id="UP001341840">
    <property type="component" value="Unassembled WGS sequence"/>
</dbReference>
<accession>A0ABU6VB42</accession>
<evidence type="ECO:0000313" key="9">
    <source>
        <dbReference type="Proteomes" id="UP001341840"/>
    </source>
</evidence>
<evidence type="ECO:0000259" key="7">
    <source>
        <dbReference type="PROSITE" id="PS51999"/>
    </source>
</evidence>
<sequence length="216" mass="24834">MTCQSLYDMSIVYARWKIGTNRPLNMFEFVDNVRTLTPFHFLNLPFDLPFFMSESMASEDKDSTSRNRVRVHGGDSWSTGNSHGGAATKKKRFDAPLCDCGTYAILFESSTPANPNRLFFGCPHFKGKGSHCKYFWWLDEYVESFHRNDGTRSIVEMQGTMKMIEERMASIEKMMEDLNKGKRDIVVDKCNGIDIFFLGIVFAICFSVWFSSIVKE</sequence>
<dbReference type="Pfam" id="PF06839">
    <property type="entry name" value="Zn_ribbon_GRF"/>
    <property type="match status" value="1"/>
</dbReference>
<comment type="caution">
    <text evidence="8">The sequence shown here is derived from an EMBL/GenBank/DDBJ whole genome shotgun (WGS) entry which is preliminary data.</text>
</comment>
<keyword evidence="3" id="KW-0862">Zinc</keyword>
<name>A0ABU6VB42_9FABA</name>
<evidence type="ECO:0000256" key="4">
    <source>
        <dbReference type="PROSITE-ProRule" id="PRU01343"/>
    </source>
</evidence>
<reference evidence="8 9" key="1">
    <citation type="journal article" date="2023" name="Plants (Basel)">
        <title>Bridging the Gap: Combining Genomics and Transcriptomics Approaches to Understand Stylosanthes scabra, an Orphan Legume from the Brazilian Caatinga.</title>
        <authorList>
            <person name="Ferreira-Neto J.R.C."/>
            <person name="da Silva M.D."/>
            <person name="Binneck E."/>
            <person name="de Melo N.F."/>
            <person name="da Silva R.H."/>
            <person name="de Melo A.L.T.M."/>
            <person name="Pandolfi V."/>
            <person name="Bustamante F.O."/>
            <person name="Brasileiro-Vidal A.C."/>
            <person name="Benko-Iseppon A.M."/>
        </authorList>
    </citation>
    <scope>NUCLEOTIDE SEQUENCE [LARGE SCALE GENOMIC DNA]</scope>
    <source>
        <tissue evidence="8">Leaves</tissue>
    </source>
</reference>
<keyword evidence="1" id="KW-0479">Metal-binding</keyword>
<evidence type="ECO:0000313" key="8">
    <source>
        <dbReference type="EMBL" id="MED6169700.1"/>
    </source>
</evidence>
<evidence type="ECO:0000256" key="2">
    <source>
        <dbReference type="ARBA" id="ARBA00022771"/>
    </source>
</evidence>
<gene>
    <name evidence="8" type="ORF">PIB30_023724</name>
</gene>
<evidence type="ECO:0000256" key="1">
    <source>
        <dbReference type="ARBA" id="ARBA00022723"/>
    </source>
</evidence>
<dbReference type="EMBL" id="JASCZI010151118">
    <property type="protein sequence ID" value="MED6169700.1"/>
    <property type="molecule type" value="Genomic_DNA"/>
</dbReference>
<keyword evidence="2 4" id="KW-0863">Zinc-finger</keyword>
<keyword evidence="6" id="KW-1133">Transmembrane helix</keyword>
<protein>
    <recommendedName>
        <fullName evidence="7">GRF-type domain-containing protein</fullName>
    </recommendedName>
</protein>
<keyword evidence="6" id="KW-0812">Transmembrane</keyword>
<feature type="domain" description="GRF-type" evidence="7">
    <location>
        <begin position="98"/>
        <end position="141"/>
    </location>
</feature>
<dbReference type="InterPro" id="IPR010666">
    <property type="entry name" value="Znf_GRF"/>
</dbReference>